<feature type="non-terminal residue" evidence="1">
    <location>
        <position position="1"/>
    </location>
</feature>
<dbReference type="AlphaFoldDB" id="A0A392STE3"/>
<comment type="caution">
    <text evidence="1">The sequence shown here is derived from an EMBL/GenBank/DDBJ whole genome shotgun (WGS) entry which is preliminary data.</text>
</comment>
<evidence type="ECO:0000313" key="2">
    <source>
        <dbReference type="Proteomes" id="UP000265520"/>
    </source>
</evidence>
<evidence type="ECO:0000313" key="1">
    <source>
        <dbReference type="EMBL" id="MCI51687.1"/>
    </source>
</evidence>
<protein>
    <submittedName>
        <fullName evidence="1">Uncharacterized protein</fullName>
    </submittedName>
</protein>
<dbReference type="EMBL" id="LXQA010435729">
    <property type="protein sequence ID" value="MCI51687.1"/>
    <property type="molecule type" value="Genomic_DNA"/>
</dbReference>
<proteinExistence type="predicted"/>
<accession>A0A392STE3</accession>
<keyword evidence="2" id="KW-1185">Reference proteome</keyword>
<dbReference type="Proteomes" id="UP000265520">
    <property type="component" value="Unassembled WGS sequence"/>
</dbReference>
<organism evidence="1 2">
    <name type="scientific">Trifolium medium</name>
    <dbReference type="NCBI Taxonomy" id="97028"/>
    <lineage>
        <taxon>Eukaryota</taxon>
        <taxon>Viridiplantae</taxon>
        <taxon>Streptophyta</taxon>
        <taxon>Embryophyta</taxon>
        <taxon>Tracheophyta</taxon>
        <taxon>Spermatophyta</taxon>
        <taxon>Magnoliopsida</taxon>
        <taxon>eudicotyledons</taxon>
        <taxon>Gunneridae</taxon>
        <taxon>Pentapetalae</taxon>
        <taxon>rosids</taxon>
        <taxon>fabids</taxon>
        <taxon>Fabales</taxon>
        <taxon>Fabaceae</taxon>
        <taxon>Papilionoideae</taxon>
        <taxon>50 kb inversion clade</taxon>
        <taxon>NPAAA clade</taxon>
        <taxon>Hologalegina</taxon>
        <taxon>IRL clade</taxon>
        <taxon>Trifolieae</taxon>
        <taxon>Trifolium</taxon>
    </lineage>
</organism>
<reference evidence="1 2" key="1">
    <citation type="journal article" date="2018" name="Front. Plant Sci.">
        <title>Red Clover (Trifolium pratense) and Zigzag Clover (T. medium) - A Picture of Genomic Similarities and Differences.</title>
        <authorList>
            <person name="Dluhosova J."/>
            <person name="Istvanek J."/>
            <person name="Nedelnik J."/>
            <person name="Repkova J."/>
        </authorList>
    </citation>
    <scope>NUCLEOTIDE SEQUENCE [LARGE SCALE GENOMIC DNA]</scope>
    <source>
        <strain evidence="2">cv. 10/8</strain>
        <tissue evidence="1">Leaf</tissue>
    </source>
</reference>
<sequence length="51" mass="5792">DGGSNQSLVGSVVIDTELDREDHHSIPRNCDREGLKPLDARINPPIRLNWW</sequence>
<name>A0A392STE3_9FABA</name>